<accession>A0A3E1NHX4</accession>
<keyword evidence="1" id="KW-0732">Signal</keyword>
<protein>
    <submittedName>
        <fullName evidence="2">Uncharacterized protein</fullName>
    </submittedName>
</protein>
<dbReference type="RefSeq" id="WP_116848261.1">
    <property type="nucleotide sequence ID" value="NZ_QTJU01000005.1"/>
</dbReference>
<gene>
    <name evidence="2" type="ORF">DXN05_15950</name>
</gene>
<reference evidence="2 3" key="1">
    <citation type="submission" date="2018-08" db="EMBL/GenBank/DDBJ databases">
        <title>Chitinophagaceae sp. K23C18032701, a novel bacterium isolated from forest soil.</title>
        <authorList>
            <person name="Wang C."/>
        </authorList>
    </citation>
    <scope>NUCLEOTIDE SEQUENCE [LARGE SCALE GENOMIC DNA]</scope>
    <source>
        <strain evidence="2 3">K23C18032701</strain>
    </source>
</reference>
<dbReference type="AlphaFoldDB" id="A0A3E1NHX4"/>
<keyword evidence="3" id="KW-1185">Reference proteome</keyword>
<evidence type="ECO:0000313" key="2">
    <source>
        <dbReference type="EMBL" id="RFM27502.1"/>
    </source>
</evidence>
<feature type="chain" id="PRO_5017607270" evidence="1">
    <location>
        <begin position="24"/>
        <end position="201"/>
    </location>
</feature>
<proteinExistence type="predicted"/>
<dbReference type="Proteomes" id="UP000261284">
    <property type="component" value="Unassembled WGS sequence"/>
</dbReference>
<evidence type="ECO:0000313" key="3">
    <source>
        <dbReference type="Proteomes" id="UP000261284"/>
    </source>
</evidence>
<organism evidence="2 3">
    <name type="scientific">Deminuibacter soli</name>
    <dbReference type="NCBI Taxonomy" id="2291815"/>
    <lineage>
        <taxon>Bacteria</taxon>
        <taxon>Pseudomonadati</taxon>
        <taxon>Bacteroidota</taxon>
        <taxon>Chitinophagia</taxon>
        <taxon>Chitinophagales</taxon>
        <taxon>Chitinophagaceae</taxon>
        <taxon>Deminuibacter</taxon>
    </lineage>
</organism>
<sequence>MHKQLKLFILSIFLLPGLYKAQAQVITSLEEVQPYFYNLPLSASKEALLQEAKRQFPNNTIDSFKIIGNSKVYFEDTTVVYDYFHKRPIRATLRIFQYLPKANAFQNDTALHVQVSAFYGTGKKAKRHMYNTYSTLRDLLNGKFAQQSSACIFAARQVGSFTSFSMQDTMHAPRVVVCWDKDGSLPLCLASITFIQPSQER</sequence>
<feature type="signal peptide" evidence="1">
    <location>
        <begin position="1"/>
        <end position="23"/>
    </location>
</feature>
<evidence type="ECO:0000256" key="1">
    <source>
        <dbReference type="SAM" id="SignalP"/>
    </source>
</evidence>
<name>A0A3E1NHX4_9BACT</name>
<dbReference type="EMBL" id="QTJU01000005">
    <property type="protein sequence ID" value="RFM27502.1"/>
    <property type="molecule type" value="Genomic_DNA"/>
</dbReference>
<comment type="caution">
    <text evidence="2">The sequence shown here is derived from an EMBL/GenBank/DDBJ whole genome shotgun (WGS) entry which is preliminary data.</text>
</comment>